<dbReference type="InterPro" id="IPR050230">
    <property type="entry name" value="CALM/Myosin/TropC-like"/>
</dbReference>
<keyword evidence="3" id="KW-0677">Repeat</keyword>
<keyword evidence="4" id="KW-0106">Calcium</keyword>
<feature type="domain" description="EF-hand" evidence="6">
    <location>
        <begin position="154"/>
        <end position="189"/>
    </location>
</feature>
<evidence type="ECO:0000313" key="7">
    <source>
        <dbReference type="EMBL" id="GER27952.1"/>
    </source>
</evidence>
<dbReference type="GO" id="GO:0016460">
    <property type="term" value="C:myosin II complex"/>
    <property type="evidence" value="ECO:0007669"/>
    <property type="project" value="TreeGrafter"/>
</dbReference>
<feature type="domain" description="EF-hand" evidence="6">
    <location>
        <begin position="45"/>
        <end position="80"/>
    </location>
</feature>
<protein>
    <submittedName>
        <fullName evidence="7">Caltractin</fullName>
    </submittedName>
</protein>
<sequence>MGFGRYEVFYCSIDLLDKGRNPSTVQRGIQRKDKPRGRHHGLTQQKRQEIKEAFELFDTDGSGTIDAKELNVAMRALGFEMSEEEITRMIAEVDKDGSGAIDFDEFCHMMTAKFGERDTNEELKKAFRIIDQNNNGSICLGDIRRIANDLGERFTEKELQDMIREADRDNDGEVSLDDFLKMMSRTSLFSCLKIMLYSMLQLRAITVQDYYDKDL</sequence>
<evidence type="ECO:0000313" key="8">
    <source>
        <dbReference type="Proteomes" id="UP000325081"/>
    </source>
</evidence>
<evidence type="ECO:0000256" key="1">
    <source>
        <dbReference type="ARBA" id="ARBA00009763"/>
    </source>
</evidence>
<feature type="domain" description="EF-hand" evidence="6">
    <location>
        <begin position="118"/>
        <end position="153"/>
    </location>
</feature>
<feature type="domain" description="EF-hand" evidence="6">
    <location>
        <begin position="81"/>
        <end position="116"/>
    </location>
</feature>
<dbReference type="GO" id="GO:0005509">
    <property type="term" value="F:calcium ion binding"/>
    <property type="evidence" value="ECO:0007669"/>
    <property type="project" value="InterPro"/>
</dbReference>
<gene>
    <name evidence="7" type="ORF">STAS_03696</name>
</gene>
<evidence type="ECO:0000256" key="5">
    <source>
        <dbReference type="SAM" id="MobiDB-lite"/>
    </source>
</evidence>
<dbReference type="EMBL" id="BKCP01002224">
    <property type="protein sequence ID" value="GER27952.1"/>
    <property type="molecule type" value="Genomic_DNA"/>
</dbReference>
<dbReference type="FunFam" id="1.10.238.10:FF:000256">
    <property type="entry name" value="probable calcium-binding protein CML20"/>
    <property type="match status" value="1"/>
</dbReference>
<reference evidence="8" key="1">
    <citation type="journal article" date="2019" name="Curr. Biol.">
        <title>Genome Sequence of Striga asiatica Provides Insight into the Evolution of Plant Parasitism.</title>
        <authorList>
            <person name="Yoshida S."/>
            <person name="Kim S."/>
            <person name="Wafula E.K."/>
            <person name="Tanskanen J."/>
            <person name="Kim Y.M."/>
            <person name="Honaas L."/>
            <person name="Yang Z."/>
            <person name="Spallek T."/>
            <person name="Conn C.E."/>
            <person name="Ichihashi Y."/>
            <person name="Cheong K."/>
            <person name="Cui S."/>
            <person name="Der J.P."/>
            <person name="Gundlach H."/>
            <person name="Jiao Y."/>
            <person name="Hori C."/>
            <person name="Ishida J.K."/>
            <person name="Kasahara H."/>
            <person name="Kiba T."/>
            <person name="Kim M.S."/>
            <person name="Koo N."/>
            <person name="Laohavisit A."/>
            <person name="Lee Y.H."/>
            <person name="Lumba S."/>
            <person name="McCourt P."/>
            <person name="Mortimer J.C."/>
            <person name="Mutuku J.M."/>
            <person name="Nomura T."/>
            <person name="Sasaki-Sekimoto Y."/>
            <person name="Seto Y."/>
            <person name="Wang Y."/>
            <person name="Wakatake T."/>
            <person name="Sakakibara H."/>
            <person name="Demura T."/>
            <person name="Yamaguchi S."/>
            <person name="Yoneyama K."/>
            <person name="Manabe R.I."/>
            <person name="Nelson D.C."/>
            <person name="Schulman A.H."/>
            <person name="Timko M.P."/>
            <person name="dePamphilis C.W."/>
            <person name="Choi D."/>
            <person name="Shirasu K."/>
        </authorList>
    </citation>
    <scope>NUCLEOTIDE SEQUENCE [LARGE SCALE GENOMIC DNA]</scope>
    <source>
        <strain evidence="8">cv. UVA1</strain>
    </source>
</reference>
<dbReference type="OrthoDB" id="343296at2759"/>
<dbReference type="CDD" id="cd00051">
    <property type="entry name" value="EFh"/>
    <property type="match status" value="1"/>
</dbReference>
<dbReference type="PROSITE" id="PS50222">
    <property type="entry name" value="EF_HAND_2"/>
    <property type="match status" value="4"/>
</dbReference>
<dbReference type="Pfam" id="PF13499">
    <property type="entry name" value="EF-hand_7"/>
    <property type="match status" value="2"/>
</dbReference>
<accession>A0A5A7P5C2</accession>
<proteinExistence type="inferred from homology"/>
<dbReference type="InterPro" id="IPR018247">
    <property type="entry name" value="EF_Hand_1_Ca_BS"/>
</dbReference>
<dbReference type="PANTHER" id="PTHR23048:SF59">
    <property type="entry name" value="EF-HAND SUPERFAMILY PROTEIN"/>
    <property type="match status" value="1"/>
</dbReference>
<keyword evidence="2" id="KW-0488">Methylation</keyword>
<dbReference type="SMART" id="SM00054">
    <property type="entry name" value="EFh"/>
    <property type="match status" value="4"/>
</dbReference>
<dbReference type="PROSITE" id="PS00018">
    <property type="entry name" value="EF_HAND_1"/>
    <property type="match status" value="4"/>
</dbReference>
<evidence type="ECO:0000256" key="4">
    <source>
        <dbReference type="ARBA" id="ARBA00022837"/>
    </source>
</evidence>
<dbReference type="SUPFAM" id="SSF47473">
    <property type="entry name" value="EF-hand"/>
    <property type="match status" value="1"/>
</dbReference>
<comment type="similarity">
    <text evidence="1">Belongs to the calmodulin family.</text>
</comment>
<dbReference type="AlphaFoldDB" id="A0A5A7P5C2"/>
<keyword evidence="8" id="KW-1185">Reference proteome</keyword>
<dbReference type="InterPro" id="IPR011992">
    <property type="entry name" value="EF-hand-dom_pair"/>
</dbReference>
<dbReference type="PANTHER" id="PTHR23048">
    <property type="entry name" value="MYOSIN LIGHT CHAIN 1, 3"/>
    <property type="match status" value="1"/>
</dbReference>
<comment type="caution">
    <text evidence="7">The sequence shown here is derived from an EMBL/GenBank/DDBJ whole genome shotgun (WGS) entry which is preliminary data.</text>
</comment>
<dbReference type="Gene3D" id="1.10.238.10">
    <property type="entry name" value="EF-hand"/>
    <property type="match status" value="3"/>
</dbReference>
<organism evidence="7 8">
    <name type="scientific">Striga asiatica</name>
    <name type="common">Asiatic witchweed</name>
    <name type="synonym">Buchnera asiatica</name>
    <dbReference type="NCBI Taxonomy" id="4170"/>
    <lineage>
        <taxon>Eukaryota</taxon>
        <taxon>Viridiplantae</taxon>
        <taxon>Streptophyta</taxon>
        <taxon>Embryophyta</taxon>
        <taxon>Tracheophyta</taxon>
        <taxon>Spermatophyta</taxon>
        <taxon>Magnoliopsida</taxon>
        <taxon>eudicotyledons</taxon>
        <taxon>Gunneridae</taxon>
        <taxon>Pentapetalae</taxon>
        <taxon>asterids</taxon>
        <taxon>lamiids</taxon>
        <taxon>Lamiales</taxon>
        <taxon>Orobanchaceae</taxon>
        <taxon>Buchnereae</taxon>
        <taxon>Striga</taxon>
    </lineage>
</organism>
<feature type="region of interest" description="Disordered" evidence="5">
    <location>
        <begin position="22"/>
        <end position="45"/>
    </location>
</feature>
<name>A0A5A7P5C2_STRAF</name>
<evidence type="ECO:0000256" key="2">
    <source>
        <dbReference type="ARBA" id="ARBA00022481"/>
    </source>
</evidence>
<dbReference type="Proteomes" id="UP000325081">
    <property type="component" value="Unassembled WGS sequence"/>
</dbReference>
<evidence type="ECO:0000259" key="6">
    <source>
        <dbReference type="PROSITE" id="PS50222"/>
    </source>
</evidence>
<evidence type="ECO:0000256" key="3">
    <source>
        <dbReference type="ARBA" id="ARBA00022737"/>
    </source>
</evidence>
<dbReference type="InterPro" id="IPR002048">
    <property type="entry name" value="EF_hand_dom"/>
</dbReference>